<protein>
    <submittedName>
        <fullName evidence="5">Cobalamin-binding protein</fullName>
    </submittedName>
</protein>
<dbReference type="CDD" id="cd01144">
    <property type="entry name" value="BtuF"/>
    <property type="match status" value="1"/>
</dbReference>
<dbReference type="NCBIfam" id="NF038402">
    <property type="entry name" value="TroA_like"/>
    <property type="match status" value="1"/>
</dbReference>
<name>A0A3S0IP07_9GAMM</name>
<dbReference type="EMBL" id="RXNU01000005">
    <property type="protein sequence ID" value="RTR38685.1"/>
    <property type="molecule type" value="Genomic_DNA"/>
</dbReference>
<dbReference type="Proteomes" id="UP000267448">
    <property type="component" value="Unassembled WGS sequence"/>
</dbReference>
<dbReference type="AlphaFoldDB" id="A0A3S0IP07"/>
<feature type="coiled-coil region" evidence="2">
    <location>
        <begin position="137"/>
        <end position="164"/>
    </location>
</feature>
<comment type="caution">
    <text evidence="5">The sequence shown here is derived from an EMBL/GenBank/DDBJ whole genome shotgun (WGS) entry which is preliminary data.</text>
</comment>
<dbReference type="PROSITE" id="PS50983">
    <property type="entry name" value="FE_B12_PBP"/>
    <property type="match status" value="1"/>
</dbReference>
<feature type="domain" description="Fe/B12 periplasmic-binding" evidence="4">
    <location>
        <begin position="31"/>
        <end position="280"/>
    </location>
</feature>
<organism evidence="5 6">
    <name type="scientific">Shewanella canadensis</name>
    <dbReference type="NCBI Taxonomy" id="271096"/>
    <lineage>
        <taxon>Bacteria</taxon>
        <taxon>Pseudomonadati</taxon>
        <taxon>Pseudomonadota</taxon>
        <taxon>Gammaproteobacteria</taxon>
        <taxon>Alteromonadales</taxon>
        <taxon>Shewanellaceae</taxon>
        <taxon>Shewanella</taxon>
    </lineage>
</organism>
<reference evidence="5 6" key="1">
    <citation type="submission" date="2018-12" db="EMBL/GenBank/DDBJ databases">
        <authorList>
            <person name="Yu L."/>
        </authorList>
    </citation>
    <scope>NUCLEOTIDE SEQUENCE [LARGE SCALE GENOMIC DNA]</scope>
    <source>
        <strain evidence="5 6">HAW-EB2</strain>
    </source>
</reference>
<dbReference type="Pfam" id="PF01497">
    <property type="entry name" value="Peripla_BP_2"/>
    <property type="match status" value="1"/>
</dbReference>
<dbReference type="InterPro" id="IPR002491">
    <property type="entry name" value="ABC_transptr_periplasmic_BD"/>
</dbReference>
<accession>A0A3S0IP07</accession>
<proteinExistence type="predicted"/>
<gene>
    <name evidence="5" type="ORF">EKG38_10925</name>
</gene>
<evidence type="ECO:0000256" key="3">
    <source>
        <dbReference type="SAM" id="SignalP"/>
    </source>
</evidence>
<evidence type="ECO:0000256" key="1">
    <source>
        <dbReference type="ARBA" id="ARBA00022729"/>
    </source>
</evidence>
<dbReference type="InterPro" id="IPR054828">
    <property type="entry name" value="Vit_B12_bind_prot"/>
</dbReference>
<keyword evidence="1 3" id="KW-0732">Signal</keyword>
<evidence type="ECO:0000259" key="4">
    <source>
        <dbReference type="PROSITE" id="PS50983"/>
    </source>
</evidence>
<dbReference type="SUPFAM" id="SSF53807">
    <property type="entry name" value="Helical backbone' metal receptor"/>
    <property type="match status" value="1"/>
</dbReference>
<sequence>MRYLSPLLAFCLVFCLTLGCSFSASAENQPRLIVLSPHAVEMLFEIGAGDTIIGTVEYADYPNQANQIRRIGRYDFIDYEAVMLLQPDAIIVNTSTTSAPMQTRLKEQGFTLIDSSVSELKQIPQRLLELGDLTGHSAQAKASAEKFNQTLKELKQTYQDQDRINLFYQVWPTPLTTTASSWMNEIFVGCGANNVFANSVSEYPQVSLEQVLSSTPEVIIKPIYHGNSNQEAITWSEWPELPAVANEQIITIEGDLVHRTGPRVLKGMLQVCEKVALARTQKQSQIQSQKQPRNQAQLNQLKATAQ</sequence>
<dbReference type="OrthoDB" id="6495095at2"/>
<keyword evidence="6" id="KW-1185">Reference proteome</keyword>
<dbReference type="GO" id="GO:0071281">
    <property type="term" value="P:cellular response to iron ion"/>
    <property type="evidence" value="ECO:0007669"/>
    <property type="project" value="TreeGrafter"/>
</dbReference>
<evidence type="ECO:0000256" key="2">
    <source>
        <dbReference type="SAM" id="Coils"/>
    </source>
</evidence>
<evidence type="ECO:0000313" key="5">
    <source>
        <dbReference type="EMBL" id="RTR38685.1"/>
    </source>
</evidence>
<feature type="chain" id="PRO_5018753835" evidence="3">
    <location>
        <begin position="27"/>
        <end position="306"/>
    </location>
</feature>
<dbReference type="RefSeq" id="WP_126520301.1">
    <property type="nucleotide sequence ID" value="NZ_RXNU01000005.1"/>
</dbReference>
<dbReference type="PANTHER" id="PTHR30535:SF34">
    <property type="entry name" value="MOLYBDATE-BINDING PROTEIN MOLA"/>
    <property type="match status" value="1"/>
</dbReference>
<evidence type="ECO:0000313" key="6">
    <source>
        <dbReference type="Proteomes" id="UP000267448"/>
    </source>
</evidence>
<dbReference type="PROSITE" id="PS51257">
    <property type="entry name" value="PROKAR_LIPOPROTEIN"/>
    <property type="match status" value="1"/>
</dbReference>
<keyword evidence="2" id="KW-0175">Coiled coil</keyword>
<dbReference type="PANTHER" id="PTHR30535">
    <property type="entry name" value="VITAMIN B12-BINDING PROTEIN"/>
    <property type="match status" value="1"/>
</dbReference>
<feature type="signal peptide" evidence="3">
    <location>
        <begin position="1"/>
        <end position="26"/>
    </location>
</feature>
<dbReference type="Gene3D" id="3.40.50.1980">
    <property type="entry name" value="Nitrogenase molybdenum iron protein domain"/>
    <property type="match status" value="2"/>
</dbReference>
<dbReference type="InterPro" id="IPR050902">
    <property type="entry name" value="ABC_Transporter_SBP"/>
</dbReference>